<dbReference type="PROSITE" id="PS50994">
    <property type="entry name" value="INTEGRASE"/>
    <property type="match status" value="1"/>
</dbReference>
<reference evidence="2" key="1">
    <citation type="journal article" date="2022" name="Int. J. Mol. Sci.">
        <title>Draft Genome of Tanacetum Coccineum: Genomic Comparison of Closely Related Tanacetum-Family Plants.</title>
        <authorList>
            <person name="Yamashiro T."/>
            <person name="Shiraishi A."/>
            <person name="Nakayama K."/>
            <person name="Satake H."/>
        </authorList>
    </citation>
    <scope>NUCLEOTIDE SEQUENCE</scope>
</reference>
<feature type="domain" description="Integrase catalytic" evidence="1">
    <location>
        <begin position="1"/>
        <end position="151"/>
    </location>
</feature>
<dbReference type="InterPro" id="IPR001584">
    <property type="entry name" value="Integrase_cat-core"/>
</dbReference>
<dbReference type="Gene3D" id="3.30.420.10">
    <property type="entry name" value="Ribonuclease H-like superfamily/Ribonuclease H"/>
    <property type="match status" value="1"/>
</dbReference>
<evidence type="ECO:0000259" key="1">
    <source>
        <dbReference type="PROSITE" id="PS50994"/>
    </source>
</evidence>
<dbReference type="PANTHER" id="PTHR37984">
    <property type="entry name" value="PROTEIN CBG26694"/>
    <property type="match status" value="1"/>
</dbReference>
<dbReference type="PANTHER" id="PTHR37984:SF15">
    <property type="entry name" value="INTEGRASE CATALYTIC DOMAIN-CONTAINING PROTEIN"/>
    <property type="match status" value="1"/>
</dbReference>
<dbReference type="Gene3D" id="3.30.70.270">
    <property type="match status" value="1"/>
</dbReference>
<dbReference type="EMBL" id="BQNB010019869">
    <property type="protein sequence ID" value="GJT89881.1"/>
    <property type="molecule type" value="Genomic_DNA"/>
</dbReference>
<keyword evidence="3" id="KW-1185">Reference proteome</keyword>
<dbReference type="Gene3D" id="2.40.70.10">
    <property type="entry name" value="Acid Proteases"/>
    <property type="match status" value="1"/>
</dbReference>
<dbReference type="Pfam" id="PF24626">
    <property type="entry name" value="SH3_Tf2-1"/>
    <property type="match status" value="1"/>
</dbReference>
<sequence length="739" mass="84685">MDFITKFPRSSSGHDAIWVIVDRLTKSAHFLAIREDYSMEKLARLYIDEIVARHGVPTSIISDRDGRFTSRFWQTMQKALGTRLDMSTAYHPQTDGQSERTIQTLEDMLRACVIDFGGSWNIHLPLAEFSYNNSYHSSIRCAPFEALYGRKCRSPVLWAEIGDSGLIGPELVQETTDKVVVIRDRLKAARDRQKSYADNRRKPLEFQVGDHVMLKVSPWKGVVRFGKKGKLAPRFVGPFEILERIGPVAYRLRLPEDLSSVHDTFHVSNLKKCLADANLHVLLDEIKVDKALRFVEEPLEIMDREVKTLKCSKIPIVKVQWNSKRGPEARFPKGGDTVTTDILAVMSPSKRKFCWGIMRSTRIKRYIDPISGCKIWRTNRKCRIPIDLYPCKVEESMTMKKVDEDEKEFSEHPPYNKYGFMDHPQLQMEDQRNKFAPYPLPPQEGNMNSWLTDDANDSDLDFISTKFAPLLNEKPSIANPGYVIEVANGKKEEVDRIFCSCRLELGDSIFPIDFIPSGQGSFDVIVGMDWLSNQKAVIVCHEKIVRIPIEEGKVLCVQGERNVRKTKMLMSTKANEPTLSDIPIVHDFEDVFSDDMKTKMLMSTKANEPKLSDIPIIRDLIPGATPVAKSPYRLAPSEMQELSEQLQELQDKGFIRPSHSPWGVPVLFIKKKEGSFCMCIDYRKLNKWTIKNRYPLPRIDDLFDQLQGALYFSKIDLRSGYHQLRVHDDDISKSAQNTI</sequence>
<proteinExistence type="predicted"/>
<dbReference type="InterPro" id="IPR043502">
    <property type="entry name" value="DNA/RNA_pol_sf"/>
</dbReference>
<keyword evidence="2" id="KW-0808">Transferase</keyword>
<comment type="caution">
    <text evidence="2">The sequence shown here is derived from an EMBL/GenBank/DDBJ whole genome shotgun (WGS) entry which is preliminary data.</text>
</comment>
<dbReference type="InterPro" id="IPR000477">
    <property type="entry name" value="RT_dom"/>
</dbReference>
<protein>
    <submittedName>
        <fullName evidence="2">Reverse transcriptase domain-containing protein</fullName>
    </submittedName>
</protein>
<dbReference type="InterPro" id="IPR012337">
    <property type="entry name" value="RNaseH-like_sf"/>
</dbReference>
<keyword evidence="2" id="KW-0548">Nucleotidyltransferase</keyword>
<dbReference type="Proteomes" id="UP001151760">
    <property type="component" value="Unassembled WGS sequence"/>
</dbReference>
<dbReference type="InterPro" id="IPR056924">
    <property type="entry name" value="SH3_Tf2-1"/>
</dbReference>
<dbReference type="GO" id="GO:0003964">
    <property type="term" value="F:RNA-directed DNA polymerase activity"/>
    <property type="evidence" value="ECO:0007669"/>
    <property type="project" value="UniProtKB-KW"/>
</dbReference>
<dbReference type="Pfam" id="PF08284">
    <property type="entry name" value="RVP_2"/>
    <property type="match status" value="1"/>
</dbReference>
<dbReference type="SUPFAM" id="SSF53098">
    <property type="entry name" value="Ribonuclease H-like"/>
    <property type="match status" value="1"/>
</dbReference>
<dbReference type="InterPro" id="IPR050951">
    <property type="entry name" value="Retrovirus_Pol_polyprotein"/>
</dbReference>
<dbReference type="Pfam" id="PF00078">
    <property type="entry name" value="RVT_1"/>
    <property type="match status" value="1"/>
</dbReference>
<evidence type="ECO:0000313" key="3">
    <source>
        <dbReference type="Proteomes" id="UP001151760"/>
    </source>
</evidence>
<keyword evidence="2" id="KW-0695">RNA-directed DNA polymerase</keyword>
<reference evidence="2" key="2">
    <citation type="submission" date="2022-01" db="EMBL/GenBank/DDBJ databases">
        <authorList>
            <person name="Yamashiro T."/>
            <person name="Shiraishi A."/>
            <person name="Satake H."/>
            <person name="Nakayama K."/>
        </authorList>
    </citation>
    <scope>NUCLEOTIDE SEQUENCE</scope>
</reference>
<dbReference type="InterPro" id="IPR021109">
    <property type="entry name" value="Peptidase_aspartic_dom_sf"/>
</dbReference>
<gene>
    <name evidence="2" type="ORF">Tco_1078726</name>
</gene>
<dbReference type="CDD" id="cd01647">
    <property type="entry name" value="RT_LTR"/>
    <property type="match status" value="1"/>
</dbReference>
<accession>A0ABQ5HPU1</accession>
<dbReference type="InterPro" id="IPR036397">
    <property type="entry name" value="RNaseH_sf"/>
</dbReference>
<name>A0ABQ5HPU1_9ASTR</name>
<organism evidence="2 3">
    <name type="scientific">Tanacetum coccineum</name>
    <dbReference type="NCBI Taxonomy" id="301880"/>
    <lineage>
        <taxon>Eukaryota</taxon>
        <taxon>Viridiplantae</taxon>
        <taxon>Streptophyta</taxon>
        <taxon>Embryophyta</taxon>
        <taxon>Tracheophyta</taxon>
        <taxon>Spermatophyta</taxon>
        <taxon>Magnoliopsida</taxon>
        <taxon>eudicotyledons</taxon>
        <taxon>Gunneridae</taxon>
        <taxon>Pentapetalae</taxon>
        <taxon>asterids</taxon>
        <taxon>campanulids</taxon>
        <taxon>Asterales</taxon>
        <taxon>Asteraceae</taxon>
        <taxon>Asteroideae</taxon>
        <taxon>Anthemideae</taxon>
        <taxon>Anthemidinae</taxon>
        <taxon>Tanacetum</taxon>
    </lineage>
</organism>
<dbReference type="InterPro" id="IPR043128">
    <property type="entry name" value="Rev_trsase/Diguanyl_cyclase"/>
</dbReference>
<dbReference type="SUPFAM" id="SSF56672">
    <property type="entry name" value="DNA/RNA polymerases"/>
    <property type="match status" value="1"/>
</dbReference>
<dbReference type="CDD" id="cd00303">
    <property type="entry name" value="retropepsin_like"/>
    <property type="match status" value="1"/>
</dbReference>
<dbReference type="Gene3D" id="3.10.10.10">
    <property type="entry name" value="HIV Type 1 Reverse Transcriptase, subunit A, domain 1"/>
    <property type="match status" value="1"/>
</dbReference>
<evidence type="ECO:0000313" key="2">
    <source>
        <dbReference type="EMBL" id="GJT89881.1"/>
    </source>
</evidence>